<dbReference type="Gene3D" id="1.10.260.40">
    <property type="entry name" value="lambda repressor-like DNA-binding domains"/>
    <property type="match status" value="1"/>
</dbReference>
<dbReference type="AlphaFoldDB" id="A0A7K0CZM2"/>
<proteinExistence type="predicted"/>
<feature type="domain" description="HTH cro/C1-type" evidence="1">
    <location>
        <begin position="18"/>
        <end position="73"/>
    </location>
</feature>
<dbReference type="GO" id="GO:0003677">
    <property type="term" value="F:DNA binding"/>
    <property type="evidence" value="ECO:0007669"/>
    <property type="project" value="InterPro"/>
</dbReference>
<dbReference type="Pfam" id="PF13560">
    <property type="entry name" value="HTH_31"/>
    <property type="match status" value="1"/>
</dbReference>
<dbReference type="Pfam" id="PF19054">
    <property type="entry name" value="DUF5753"/>
    <property type="match status" value="1"/>
</dbReference>
<keyword evidence="3" id="KW-1185">Reference proteome</keyword>
<comment type="caution">
    <text evidence="2">The sequence shown here is derived from an EMBL/GenBank/DDBJ whole genome shotgun (WGS) entry which is preliminary data.</text>
</comment>
<dbReference type="InterPro" id="IPR010982">
    <property type="entry name" value="Lambda_DNA-bd_dom_sf"/>
</dbReference>
<dbReference type="SMART" id="SM00530">
    <property type="entry name" value="HTH_XRE"/>
    <property type="match status" value="1"/>
</dbReference>
<evidence type="ECO:0000259" key="1">
    <source>
        <dbReference type="PROSITE" id="PS50943"/>
    </source>
</evidence>
<dbReference type="SUPFAM" id="SSF47413">
    <property type="entry name" value="lambda repressor-like DNA-binding domains"/>
    <property type="match status" value="1"/>
</dbReference>
<dbReference type="InterPro" id="IPR001387">
    <property type="entry name" value="Cro/C1-type_HTH"/>
</dbReference>
<dbReference type="InterPro" id="IPR043917">
    <property type="entry name" value="DUF5753"/>
</dbReference>
<organism evidence="2 3">
    <name type="scientific">Nocardia macrotermitis</name>
    <dbReference type="NCBI Taxonomy" id="2585198"/>
    <lineage>
        <taxon>Bacteria</taxon>
        <taxon>Bacillati</taxon>
        <taxon>Actinomycetota</taxon>
        <taxon>Actinomycetes</taxon>
        <taxon>Mycobacteriales</taxon>
        <taxon>Nocardiaceae</taxon>
        <taxon>Nocardia</taxon>
    </lineage>
</organism>
<name>A0A7K0CZM2_9NOCA</name>
<reference evidence="2 3" key="1">
    <citation type="submission" date="2019-10" db="EMBL/GenBank/DDBJ databases">
        <title>Nocardia macrotermitis sp. nov. and Nocardia aurantia sp. nov., isolated from the gut of fungus growing-termite Macrotermes natalensis.</title>
        <authorList>
            <person name="Benndorf R."/>
            <person name="Schwitalla J."/>
            <person name="Martin K."/>
            <person name="De Beer W."/>
            <person name="Kaster A.-K."/>
            <person name="Vollmers J."/>
            <person name="Poulsen M."/>
            <person name="Beemelmanns C."/>
        </authorList>
    </citation>
    <scope>NUCLEOTIDE SEQUENCE [LARGE SCALE GENOMIC DNA]</scope>
    <source>
        <strain evidence="2 3">RB20</strain>
    </source>
</reference>
<dbReference type="PROSITE" id="PS50943">
    <property type="entry name" value="HTH_CROC1"/>
    <property type="match status" value="1"/>
</dbReference>
<sequence>MSTEQAPTLLRRQLGRFLRERRLEVGLTIARAAQEVQLSPAALQRMETGRPQKLRKQDVRALCELFDVDAAETAKAIELAAKAADNPDVTAMGGMFSNAFNMYVGMEAAARSIISYQELVPGLLQTAAYAHALFCTNPELLKDEDVERRVQIRLRRQKILTRRVTPLQLEVFLHESALRRMVGTPRTMAAQLRQLAELGKQPNITLRVHPYRAGCPWGILPGQFVILEFGSDAKGDPVEPPVVYRDGGMSSDIYSEDPVELQHYHELTEAIRRTALDEVDTRSLLRQVAREYDSDR</sequence>
<evidence type="ECO:0000313" key="3">
    <source>
        <dbReference type="Proteomes" id="UP000438448"/>
    </source>
</evidence>
<evidence type="ECO:0000313" key="2">
    <source>
        <dbReference type="EMBL" id="MQY18402.1"/>
    </source>
</evidence>
<gene>
    <name evidence="2" type="ORF">NRB20_14780</name>
</gene>
<dbReference type="EMBL" id="WEGK01000003">
    <property type="protein sequence ID" value="MQY18402.1"/>
    <property type="molecule type" value="Genomic_DNA"/>
</dbReference>
<accession>A0A7K0CZM2</accession>
<dbReference type="Proteomes" id="UP000438448">
    <property type="component" value="Unassembled WGS sequence"/>
</dbReference>
<dbReference type="CDD" id="cd00093">
    <property type="entry name" value="HTH_XRE"/>
    <property type="match status" value="1"/>
</dbReference>
<protein>
    <recommendedName>
        <fullName evidence="1">HTH cro/C1-type domain-containing protein</fullName>
    </recommendedName>
</protein>